<sequence>MFTEYLNLIKNDFVLLSFITFAVLYLVYMVVIKMHVAKYERKNSKPPMHYKMFRLYSKNLVNNAPSKKEKQFYIATNKITWFFNTLTLVFFVAYLIIVFR</sequence>
<keyword evidence="1" id="KW-0472">Membrane</keyword>
<comment type="caution">
    <text evidence="2">The sequence shown here is derived from an EMBL/GenBank/DDBJ whole genome shotgun (WGS) entry which is preliminary data.</text>
</comment>
<organism evidence="2 3">
    <name type="scientific">Nemorincola caseinilytica</name>
    <dbReference type="NCBI Taxonomy" id="2054315"/>
    <lineage>
        <taxon>Bacteria</taxon>
        <taxon>Pseudomonadati</taxon>
        <taxon>Bacteroidota</taxon>
        <taxon>Chitinophagia</taxon>
        <taxon>Chitinophagales</taxon>
        <taxon>Chitinophagaceae</taxon>
        <taxon>Nemorincola</taxon>
    </lineage>
</organism>
<dbReference type="Proteomes" id="UP001500067">
    <property type="component" value="Unassembled WGS sequence"/>
</dbReference>
<protein>
    <recommendedName>
        <fullName evidence="4">DUF3899 domain-containing protein</fullName>
    </recommendedName>
</protein>
<evidence type="ECO:0000256" key="1">
    <source>
        <dbReference type="SAM" id="Phobius"/>
    </source>
</evidence>
<keyword evidence="1" id="KW-1133">Transmembrane helix</keyword>
<feature type="transmembrane region" description="Helical" evidence="1">
    <location>
        <begin position="79"/>
        <end position="99"/>
    </location>
</feature>
<dbReference type="EMBL" id="BAABFA010000011">
    <property type="protein sequence ID" value="GAA4465802.1"/>
    <property type="molecule type" value="Genomic_DNA"/>
</dbReference>
<name>A0ABP8NI13_9BACT</name>
<accession>A0ABP8NI13</accession>
<gene>
    <name evidence="2" type="ORF">GCM10023093_18610</name>
</gene>
<evidence type="ECO:0008006" key="4">
    <source>
        <dbReference type="Google" id="ProtNLM"/>
    </source>
</evidence>
<evidence type="ECO:0000313" key="2">
    <source>
        <dbReference type="EMBL" id="GAA4465802.1"/>
    </source>
</evidence>
<proteinExistence type="predicted"/>
<keyword evidence="3" id="KW-1185">Reference proteome</keyword>
<reference evidence="3" key="1">
    <citation type="journal article" date="2019" name="Int. J. Syst. Evol. Microbiol.">
        <title>The Global Catalogue of Microorganisms (GCM) 10K type strain sequencing project: providing services to taxonomists for standard genome sequencing and annotation.</title>
        <authorList>
            <consortium name="The Broad Institute Genomics Platform"/>
            <consortium name="The Broad Institute Genome Sequencing Center for Infectious Disease"/>
            <person name="Wu L."/>
            <person name="Ma J."/>
        </authorList>
    </citation>
    <scope>NUCLEOTIDE SEQUENCE [LARGE SCALE GENOMIC DNA]</scope>
    <source>
        <strain evidence="3">JCM 32105</strain>
    </source>
</reference>
<feature type="transmembrane region" description="Helical" evidence="1">
    <location>
        <begin position="13"/>
        <end position="32"/>
    </location>
</feature>
<evidence type="ECO:0000313" key="3">
    <source>
        <dbReference type="Proteomes" id="UP001500067"/>
    </source>
</evidence>
<dbReference type="RefSeq" id="WP_345082056.1">
    <property type="nucleotide sequence ID" value="NZ_BAABFA010000011.1"/>
</dbReference>
<keyword evidence="1" id="KW-0812">Transmembrane</keyword>